<organism evidence="1">
    <name type="scientific">Pseudomonas phage RVTF4</name>
    <dbReference type="NCBI Taxonomy" id="3236931"/>
    <lineage>
        <taxon>Viruses</taxon>
    </lineage>
</organism>
<protein>
    <submittedName>
        <fullName evidence="1">Uncharacterized protein</fullName>
    </submittedName>
</protein>
<evidence type="ECO:0000313" key="1">
    <source>
        <dbReference type="EMBL" id="XDJ14630.1"/>
    </source>
</evidence>
<reference evidence="1" key="1">
    <citation type="submission" date="2024-07" db="EMBL/GenBank/DDBJ databases">
        <authorList>
            <person name="Bringhurst R.M."/>
            <person name="Homer T.E."/>
        </authorList>
    </citation>
    <scope>NUCLEOTIDE SEQUENCE</scope>
</reference>
<proteinExistence type="predicted"/>
<sequence>MSLKALIDLANNMLPNQTPEERAQRIEESRKRVAEFDMECAERHRQRIPTQEQLNRVIDYGIRNP</sequence>
<accession>A0AB39CCQ0</accession>
<dbReference type="EMBL" id="PQ015378">
    <property type="protein sequence ID" value="XDJ14630.1"/>
    <property type="molecule type" value="Genomic_DNA"/>
</dbReference>
<name>A0AB39CCQ0_9VIRU</name>